<evidence type="ECO:0000256" key="1">
    <source>
        <dbReference type="SAM" id="Phobius"/>
    </source>
</evidence>
<reference evidence="3 4" key="1">
    <citation type="submission" date="2021-06" db="EMBL/GenBank/DDBJ databases">
        <title>Caerostris extrusa draft genome.</title>
        <authorList>
            <person name="Kono N."/>
            <person name="Arakawa K."/>
        </authorList>
    </citation>
    <scope>NUCLEOTIDE SEQUENCE [LARGE SCALE GENOMIC DNA]</scope>
</reference>
<dbReference type="InterPro" id="IPR052583">
    <property type="entry name" value="ATP-helicase/E3_Ub-Ligase"/>
</dbReference>
<dbReference type="PANTHER" id="PTHR45865:SF1">
    <property type="entry name" value="E3 UBIQUITIN-PROTEIN LIGASE SHPRH"/>
    <property type="match status" value="1"/>
</dbReference>
<dbReference type="GO" id="GO:0005634">
    <property type="term" value="C:nucleus"/>
    <property type="evidence" value="ECO:0007669"/>
    <property type="project" value="TreeGrafter"/>
</dbReference>
<evidence type="ECO:0000313" key="3">
    <source>
        <dbReference type="EMBL" id="GIX67705.1"/>
    </source>
</evidence>
<gene>
    <name evidence="3" type="primary">Shprh</name>
    <name evidence="3" type="ORF">CEXT_330521</name>
</gene>
<accession>A0AAV4M641</accession>
<protein>
    <submittedName>
        <fullName evidence="3">E3 ubiquitin-protein ligase SHPRH</fullName>
    </submittedName>
</protein>
<dbReference type="InterPro" id="IPR027417">
    <property type="entry name" value="P-loop_NTPase"/>
</dbReference>
<proteinExistence type="predicted"/>
<dbReference type="GO" id="GO:0005524">
    <property type="term" value="F:ATP binding"/>
    <property type="evidence" value="ECO:0007669"/>
    <property type="project" value="InterPro"/>
</dbReference>
<dbReference type="SUPFAM" id="SSF52540">
    <property type="entry name" value="P-loop containing nucleoside triphosphate hydrolases"/>
    <property type="match status" value="1"/>
</dbReference>
<name>A0AAV4M641_CAEEX</name>
<dbReference type="Pfam" id="PF00176">
    <property type="entry name" value="SNF2-rel_dom"/>
    <property type="match status" value="2"/>
</dbReference>
<sequence length="638" mass="74390">MPPKRTAVLVLKYVEHKLKILINLLRFVYLQRIRSITLDTSVFILIVYLILTLRILYTCILKKNSTEVFLWCEEENEDKEEVKFSHGRCALPFEVLNALSGQNQFNLFLDVSCYSCYQLNIDVNISTKAIVSLSNSSEPNMNRFRTKVITVVEHFHGIYVDGPIKEFKMSEEHMESIYTCIKNSYDADKEISEISHPSLIPKLRKYQSQAVHWMLEREAFGKNVIGNVNKRHVLYSEINFPEKCKLYYHIFGGFQPVQQHNPDSDVYELHNFVTEKYLSHLPARGGILADEMGLGKTVEILACILLHPRQDVCTQEKMDVDVSDEEDLLPLEINNDLDEHNFFECVCGTISNYVCPYCWVDPSKESLLSRATLIVSPFAILNQWEQEIEKHIRGKTLKVFTYHGVEHHKFICPKILADNDIVLASYETFRRELSHVNVPYDLYGLLLFLGYDPYNVKLWWREALLRPFICGYTDQLTSVLKDVIWRTPRENVLDQLNIPEPKIIVHEVKFTRVEILYYEKLFTSCERKFKERVDKYNCKDKDLETLDRSTLSKILAPLKKLQKAACHFQLVGENFSDIHKNKKSLPELLQSLLNAAAYECQEEHRKLILSLNDARQCFWKISFRLAMVIDSKSMIPTS</sequence>
<dbReference type="InterPro" id="IPR000330">
    <property type="entry name" value="SNF2_N"/>
</dbReference>
<dbReference type="Gene3D" id="3.40.50.10810">
    <property type="entry name" value="Tandem AAA-ATPase domain"/>
    <property type="match status" value="2"/>
</dbReference>
<evidence type="ECO:0000313" key="4">
    <source>
        <dbReference type="Proteomes" id="UP001054945"/>
    </source>
</evidence>
<dbReference type="GO" id="GO:0000209">
    <property type="term" value="P:protein polyubiquitination"/>
    <property type="evidence" value="ECO:0007669"/>
    <property type="project" value="TreeGrafter"/>
</dbReference>
<feature type="domain" description="SNF2 N-terminal" evidence="2">
    <location>
        <begin position="438"/>
        <end position="569"/>
    </location>
</feature>
<evidence type="ECO:0000259" key="2">
    <source>
        <dbReference type="Pfam" id="PF00176"/>
    </source>
</evidence>
<dbReference type="Proteomes" id="UP001054945">
    <property type="component" value="Unassembled WGS sequence"/>
</dbReference>
<keyword evidence="1" id="KW-0812">Transmembrane</keyword>
<keyword evidence="1" id="KW-0472">Membrane</keyword>
<dbReference type="GO" id="GO:0061630">
    <property type="term" value="F:ubiquitin protein ligase activity"/>
    <property type="evidence" value="ECO:0007669"/>
    <property type="project" value="TreeGrafter"/>
</dbReference>
<dbReference type="InterPro" id="IPR038718">
    <property type="entry name" value="SNF2-like_sf"/>
</dbReference>
<dbReference type="PANTHER" id="PTHR45865">
    <property type="entry name" value="E3 UBIQUITIN-PROTEIN LIGASE SHPRH FAMILY MEMBER"/>
    <property type="match status" value="1"/>
</dbReference>
<feature type="transmembrane region" description="Helical" evidence="1">
    <location>
        <begin position="36"/>
        <end position="57"/>
    </location>
</feature>
<dbReference type="GO" id="GO:0006974">
    <property type="term" value="P:DNA damage response"/>
    <property type="evidence" value="ECO:0007669"/>
    <property type="project" value="TreeGrafter"/>
</dbReference>
<feature type="domain" description="SNF2 N-terminal" evidence="2">
    <location>
        <begin position="206"/>
        <end position="436"/>
    </location>
</feature>
<organism evidence="3 4">
    <name type="scientific">Caerostris extrusa</name>
    <name type="common">Bark spider</name>
    <name type="synonym">Caerostris bankana</name>
    <dbReference type="NCBI Taxonomy" id="172846"/>
    <lineage>
        <taxon>Eukaryota</taxon>
        <taxon>Metazoa</taxon>
        <taxon>Ecdysozoa</taxon>
        <taxon>Arthropoda</taxon>
        <taxon>Chelicerata</taxon>
        <taxon>Arachnida</taxon>
        <taxon>Araneae</taxon>
        <taxon>Araneomorphae</taxon>
        <taxon>Entelegynae</taxon>
        <taxon>Araneoidea</taxon>
        <taxon>Araneidae</taxon>
        <taxon>Caerostris</taxon>
    </lineage>
</organism>
<dbReference type="AlphaFoldDB" id="A0AAV4M641"/>
<keyword evidence="4" id="KW-1185">Reference proteome</keyword>
<dbReference type="EMBL" id="BPLR01001895">
    <property type="protein sequence ID" value="GIX67705.1"/>
    <property type="molecule type" value="Genomic_DNA"/>
</dbReference>
<comment type="caution">
    <text evidence="3">The sequence shown here is derived from an EMBL/GenBank/DDBJ whole genome shotgun (WGS) entry which is preliminary data.</text>
</comment>
<keyword evidence="1" id="KW-1133">Transmembrane helix</keyword>